<keyword evidence="3" id="KW-1185">Reference proteome</keyword>
<dbReference type="EMBL" id="LT629710">
    <property type="protein sequence ID" value="SDO21184.1"/>
    <property type="molecule type" value="Genomic_DNA"/>
</dbReference>
<name>A0A1H0HPZ2_9ACTN</name>
<protein>
    <submittedName>
        <fullName evidence="2">Uncharacterized protein</fullName>
    </submittedName>
</protein>
<gene>
    <name evidence="2" type="ORF">SAMN04515671_0161</name>
</gene>
<feature type="region of interest" description="Disordered" evidence="1">
    <location>
        <begin position="46"/>
        <end position="73"/>
    </location>
</feature>
<dbReference type="STRING" id="1090615.SAMN04515671_0161"/>
<evidence type="ECO:0000256" key="1">
    <source>
        <dbReference type="SAM" id="MobiDB-lite"/>
    </source>
</evidence>
<accession>A0A1H0HPZ2</accession>
<proteinExistence type="predicted"/>
<evidence type="ECO:0000313" key="3">
    <source>
        <dbReference type="Proteomes" id="UP000198741"/>
    </source>
</evidence>
<dbReference type="Proteomes" id="UP000198741">
    <property type="component" value="Chromosome I"/>
</dbReference>
<dbReference type="AlphaFoldDB" id="A0A1H0HPZ2"/>
<organism evidence="2 3">
    <name type="scientific">Nakamurella panacisegetis</name>
    <dbReference type="NCBI Taxonomy" id="1090615"/>
    <lineage>
        <taxon>Bacteria</taxon>
        <taxon>Bacillati</taxon>
        <taxon>Actinomycetota</taxon>
        <taxon>Actinomycetes</taxon>
        <taxon>Nakamurellales</taxon>
        <taxon>Nakamurellaceae</taxon>
        <taxon>Nakamurella</taxon>
    </lineage>
</organism>
<sequence length="73" mass="8515">MTITDPICARDHLSRNASVRPETAGPLSKVLKMNLMIENLVRDRMRRTQRDAELSRAADRLRTRDRQSRHRSS</sequence>
<reference evidence="2 3" key="1">
    <citation type="submission" date="2016-10" db="EMBL/GenBank/DDBJ databases">
        <authorList>
            <person name="de Groot N.N."/>
        </authorList>
    </citation>
    <scope>NUCLEOTIDE SEQUENCE [LARGE SCALE GENOMIC DNA]</scope>
    <source>
        <strain evidence="3">P4-7,KCTC 19426,CECT 7604</strain>
    </source>
</reference>
<feature type="compositionally biased region" description="Basic and acidic residues" evidence="1">
    <location>
        <begin position="46"/>
        <end position="66"/>
    </location>
</feature>
<evidence type="ECO:0000313" key="2">
    <source>
        <dbReference type="EMBL" id="SDO21184.1"/>
    </source>
</evidence>